<evidence type="ECO:0000313" key="7">
    <source>
        <dbReference type="Proteomes" id="UP000000692"/>
    </source>
</evidence>
<dbReference type="Gene3D" id="3.40.190.290">
    <property type="match status" value="1"/>
</dbReference>
<dbReference type="SUPFAM" id="SSF46785">
    <property type="entry name" value="Winged helix' DNA-binding domain"/>
    <property type="match status" value="1"/>
</dbReference>
<dbReference type="Pfam" id="PF00126">
    <property type="entry name" value="HTH_1"/>
    <property type="match status" value="1"/>
</dbReference>
<dbReference type="Gene3D" id="1.10.10.10">
    <property type="entry name" value="Winged helix-like DNA-binding domain superfamily/Winged helix DNA-binding domain"/>
    <property type="match status" value="1"/>
</dbReference>
<dbReference type="KEGG" id="kvl:KVU_PA0259"/>
<reference evidence="6 7" key="1">
    <citation type="journal article" date="2011" name="J. Bacteriol.">
        <title>Complete genome sequence of the industrial strain Ketogulonicigenium vulgare WSH-001.</title>
        <authorList>
            <person name="Liu L."/>
            <person name="Li Y."/>
            <person name="Zhang J."/>
            <person name="Zhou Z."/>
            <person name="Liu J."/>
            <person name="Li X."/>
            <person name="Zhou J."/>
            <person name="Du G."/>
            <person name="Wang L."/>
            <person name="Chen J."/>
        </authorList>
    </citation>
    <scope>NUCLEOTIDE SEQUENCE [LARGE SCALE GENOMIC DNA]</scope>
    <source>
        <strain evidence="6 7">WSH-001</strain>
        <plasmid evidence="7">pKVU_100</plasmid>
    </source>
</reference>
<dbReference type="OrthoDB" id="9813056at2"/>
<gene>
    <name evidence="6" type="ordered locus">KVU_PA0259</name>
</gene>
<dbReference type="GO" id="GO:0004089">
    <property type="term" value="F:carbonate dehydratase activity"/>
    <property type="evidence" value="ECO:0007669"/>
    <property type="project" value="UniProtKB-EC"/>
</dbReference>
<evidence type="ECO:0000256" key="1">
    <source>
        <dbReference type="ARBA" id="ARBA00009437"/>
    </source>
</evidence>
<dbReference type="RefSeq" id="WP_014538285.1">
    <property type="nucleotide sequence ID" value="NC_017386.1"/>
</dbReference>
<evidence type="ECO:0000256" key="4">
    <source>
        <dbReference type="ARBA" id="ARBA00023163"/>
    </source>
</evidence>
<protein>
    <submittedName>
        <fullName evidence="6">Probable transcriptional regulator protein, LysR family protein</fullName>
        <ecNumber evidence="6">4.2.1.1</ecNumber>
    </submittedName>
</protein>
<dbReference type="PRINTS" id="PR00039">
    <property type="entry name" value="HTHLYSR"/>
</dbReference>
<keyword evidence="2" id="KW-0805">Transcription regulation</keyword>
<evidence type="ECO:0000256" key="3">
    <source>
        <dbReference type="ARBA" id="ARBA00023125"/>
    </source>
</evidence>
<keyword evidence="7" id="KW-1185">Reference proteome</keyword>
<dbReference type="GO" id="GO:0006351">
    <property type="term" value="P:DNA-templated transcription"/>
    <property type="evidence" value="ECO:0007669"/>
    <property type="project" value="TreeGrafter"/>
</dbReference>
<dbReference type="GO" id="GO:0003700">
    <property type="term" value="F:DNA-binding transcription factor activity"/>
    <property type="evidence" value="ECO:0007669"/>
    <property type="project" value="InterPro"/>
</dbReference>
<accession>F9YBC4</accession>
<dbReference type="InterPro" id="IPR036390">
    <property type="entry name" value="WH_DNA-bd_sf"/>
</dbReference>
<proteinExistence type="inferred from homology"/>
<keyword evidence="3" id="KW-0238">DNA-binding</keyword>
<dbReference type="HOGENOM" id="CLU_039613_16_1_5"/>
<dbReference type="GO" id="GO:0043565">
    <property type="term" value="F:sequence-specific DNA binding"/>
    <property type="evidence" value="ECO:0007669"/>
    <property type="project" value="TreeGrafter"/>
</dbReference>
<dbReference type="Pfam" id="PF03466">
    <property type="entry name" value="LysR_substrate"/>
    <property type="match status" value="1"/>
</dbReference>
<dbReference type="AlphaFoldDB" id="F9YBC4"/>
<name>F9YBC4_KETVW</name>
<organism evidence="6 7">
    <name type="scientific">Ketogulonicigenium vulgare (strain WSH-001)</name>
    <dbReference type="NCBI Taxonomy" id="759362"/>
    <lineage>
        <taxon>Bacteria</taxon>
        <taxon>Pseudomonadati</taxon>
        <taxon>Pseudomonadota</taxon>
        <taxon>Alphaproteobacteria</taxon>
        <taxon>Rhodobacterales</taxon>
        <taxon>Roseobacteraceae</taxon>
        <taxon>Ketogulonicigenium</taxon>
    </lineage>
</organism>
<evidence type="ECO:0000259" key="5">
    <source>
        <dbReference type="PROSITE" id="PS50931"/>
    </source>
</evidence>
<keyword evidence="4" id="KW-0804">Transcription</keyword>
<evidence type="ECO:0000313" key="6">
    <source>
        <dbReference type="EMBL" id="AEM42676.1"/>
    </source>
</evidence>
<dbReference type="Proteomes" id="UP000000692">
    <property type="component" value="Plasmid 1"/>
</dbReference>
<keyword evidence="6" id="KW-0614">Plasmid</keyword>
<dbReference type="FunFam" id="1.10.10.10:FF:000001">
    <property type="entry name" value="LysR family transcriptional regulator"/>
    <property type="match status" value="1"/>
</dbReference>
<dbReference type="EMBL" id="CP002019">
    <property type="protein sequence ID" value="AEM42676.1"/>
    <property type="molecule type" value="Genomic_DNA"/>
</dbReference>
<comment type="similarity">
    <text evidence="1">Belongs to the LysR transcriptional regulatory family.</text>
</comment>
<geneLocation type="plasmid" evidence="7">
    <name>pKVU_100</name>
</geneLocation>
<dbReference type="InterPro" id="IPR000847">
    <property type="entry name" value="LysR_HTH_N"/>
</dbReference>
<sequence>MRRDEMSDLMAFLAVAEERSFTRAAARLGTSQSAVSAVVRRLEQRLDVRLLTRTTRAVSPTEAGQRLLDTLRPAFDEIEAQLSALDVMRTHPSGTIKLTASRRAALQIVMPVANRLMTEHPDIKIEIAVDGRFVDIAKEGYDAGVRLGESLDRDMIGVRISPDLEMIVAGSPDYFRNNPVPRTPHDLAGHNCVNLRLQTLGGLYAWEFEQDGRPMNVRVDGQFTSSDTELILEAGLAGRGLICLPSDHLAPYIASGALVRVLADWCPPFAGYFLYYPSRRQVSPAFRLLVEGLRWREPRKPQSAD</sequence>
<dbReference type="PANTHER" id="PTHR30537">
    <property type="entry name" value="HTH-TYPE TRANSCRIPTIONAL REGULATOR"/>
    <property type="match status" value="1"/>
</dbReference>
<feature type="domain" description="HTH lysR-type" evidence="5">
    <location>
        <begin position="4"/>
        <end position="61"/>
    </location>
</feature>
<dbReference type="PROSITE" id="PS50931">
    <property type="entry name" value="HTH_LYSR"/>
    <property type="match status" value="1"/>
</dbReference>
<dbReference type="InterPro" id="IPR058163">
    <property type="entry name" value="LysR-type_TF_proteobact-type"/>
</dbReference>
<dbReference type="PATRIC" id="fig|759362.5.peg.2952"/>
<dbReference type="InterPro" id="IPR005119">
    <property type="entry name" value="LysR_subst-bd"/>
</dbReference>
<dbReference type="CDD" id="cd08474">
    <property type="entry name" value="PBP2_CrgA_like_5"/>
    <property type="match status" value="1"/>
</dbReference>
<dbReference type="InterPro" id="IPR036388">
    <property type="entry name" value="WH-like_DNA-bd_sf"/>
</dbReference>
<evidence type="ECO:0000256" key="2">
    <source>
        <dbReference type="ARBA" id="ARBA00023015"/>
    </source>
</evidence>
<keyword evidence="6" id="KW-0456">Lyase</keyword>
<dbReference type="PANTHER" id="PTHR30537:SF1">
    <property type="entry name" value="HTH-TYPE TRANSCRIPTIONAL REGULATOR PGRR"/>
    <property type="match status" value="1"/>
</dbReference>
<dbReference type="EC" id="4.2.1.1" evidence="6"/>
<dbReference type="SUPFAM" id="SSF53850">
    <property type="entry name" value="Periplasmic binding protein-like II"/>
    <property type="match status" value="1"/>
</dbReference>